<dbReference type="SUPFAM" id="SSF47413">
    <property type="entry name" value="lambda repressor-like DNA-binding domains"/>
    <property type="match status" value="2"/>
</dbReference>
<sequence length="308" mass="34805">MNAKSPKKVSDEVCPVPPWEPRTLLKLAQYLAVSQAELSRLLGISYSTFRAWIGGRTQAPSARTIEHLRNFEKRIPELRKVALAKIAARQEKESRRASRLGKPWPVNRIRSFMHTWGMTQAEFAIFCDVSYDSVTSWSRGRRRLVRKQTAEHVEAAEHAARKRGFPTVGPNVKKNPWTALKTFAFTNRLMLHLGEIPDSLIGTFSIRAAEAAPRRFLKGKPTDRIIIRKSQHRQTLDVKVIFGKLTLNLTGTWQKLGGLDYLALTAPADDPRFFQGRAGCLTPGQTLLRLSLWSPLKSIPVRYLAAGR</sequence>
<name>A0A367ZPH9_9BACT</name>
<protein>
    <submittedName>
        <fullName evidence="1">Uncharacterized protein</fullName>
    </submittedName>
</protein>
<dbReference type="InterPro" id="IPR010982">
    <property type="entry name" value="Lambda_DNA-bd_dom_sf"/>
</dbReference>
<comment type="caution">
    <text evidence="1">The sequence shown here is derived from an EMBL/GenBank/DDBJ whole genome shotgun (WGS) entry which is preliminary data.</text>
</comment>
<dbReference type="AlphaFoldDB" id="A0A367ZPH9"/>
<evidence type="ECO:0000313" key="1">
    <source>
        <dbReference type="EMBL" id="RCK80044.1"/>
    </source>
</evidence>
<evidence type="ECO:0000313" key="2">
    <source>
        <dbReference type="Proteomes" id="UP000252355"/>
    </source>
</evidence>
<reference evidence="1 2" key="1">
    <citation type="submission" date="2018-05" db="EMBL/GenBank/DDBJ databases">
        <title>A metagenomic window into the 2 km-deep terrestrial subsurface aquifer revealed taxonomically and functionally diverse microbial community comprising novel uncultured bacterial lineages.</title>
        <authorList>
            <person name="Kadnikov V.V."/>
            <person name="Mardanov A.V."/>
            <person name="Beletsky A.V."/>
            <person name="Banks D."/>
            <person name="Pimenov N.V."/>
            <person name="Frank Y.A."/>
            <person name="Karnachuk O.V."/>
            <person name="Ravin N.V."/>
        </authorList>
    </citation>
    <scope>NUCLEOTIDE SEQUENCE [LARGE SCALE GENOMIC DNA]</scope>
    <source>
        <strain evidence="1">BY5</strain>
    </source>
</reference>
<accession>A0A367ZPH9</accession>
<dbReference type="GO" id="GO:0003677">
    <property type="term" value="F:DNA binding"/>
    <property type="evidence" value="ECO:0007669"/>
    <property type="project" value="InterPro"/>
</dbReference>
<gene>
    <name evidence="1" type="ORF">OZSIB_3548</name>
</gene>
<dbReference type="EMBL" id="QOQW01000008">
    <property type="protein sequence ID" value="RCK80044.1"/>
    <property type="molecule type" value="Genomic_DNA"/>
</dbReference>
<proteinExistence type="predicted"/>
<dbReference type="Proteomes" id="UP000252355">
    <property type="component" value="Unassembled WGS sequence"/>
</dbReference>
<organism evidence="1 2">
    <name type="scientific">Candidatus Ozemobacter sibiricus</name>
    <dbReference type="NCBI Taxonomy" id="2268124"/>
    <lineage>
        <taxon>Bacteria</taxon>
        <taxon>Candidatus Ozemobacteria</taxon>
        <taxon>Candidatus Ozemobacterales</taxon>
        <taxon>Candidatus Ozemobacteraceae</taxon>
        <taxon>Candidatus Ozemobacter</taxon>
    </lineage>
</organism>